<protein>
    <submittedName>
        <fullName evidence="1">Uncharacterized protein</fullName>
    </submittedName>
</protein>
<reference evidence="1" key="2">
    <citation type="submission" date="2025-09" db="UniProtKB">
        <authorList>
            <consortium name="EnsemblPlants"/>
        </authorList>
    </citation>
    <scope>IDENTIFICATION</scope>
</reference>
<name>A0ACD5T7A3_AVESA</name>
<reference evidence="1" key="1">
    <citation type="submission" date="2021-05" db="EMBL/GenBank/DDBJ databases">
        <authorList>
            <person name="Scholz U."/>
            <person name="Mascher M."/>
            <person name="Fiebig A."/>
        </authorList>
    </citation>
    <scope>NUCLEOTIDE SEQUENCE [LARGE SCALE GENOMIC DNA]</scope>
</reference>
<evidence type="ECO:0000313" key="1">
    <source>
        <dbReference type="EnsemblPlants" id="AVESA.00010b.r2.1AG0004340.1.CDS"/>
    </source>
</evidence>
<dbReference type="Proteomes" id="UP001732700">
    <property type="component" value="Chromosome 1A"/>
</dbReference>
<keyword evidence="2" id="KW-1185">Reference proteome</keyword>
<organism evidence="1 2">
    <name type="scientific">Avena sativa</name>
    <name type="common">Oat</name>
    <dbReference type="NCBI Taxonomy" id="4498"/>
    <lineage>
        <taxon>Eukaryota</taxon>
        <taxon>Viridiplantae</taxon>
        <taxon>Streptophyta</taxon>
        <taxon>Embryophyta</taxon>
        <taxon>Tracheophyta</taxon>
        <taxon>Spermatophyta</taxon>
        <taxon>Magnoliopsida</taxon>
        <taxon>Liliopsida</taxon>
        <taxon>Poales</taxon>
        <taxon>Poaceae</taxon>
        <taxon>BOP clade</taxon>
        <taxon>Pooideae</taxon>
        <taxon>Poodae</taxon>
        <taxon>Poeae</taxon>
        <taxon>Poeae Chloroplast Group 1 (Aveneae type)</taxon>
        <taxon>Aveninae</taxon>
        <taxon>Avena</taxon>
    </lineage>
</organism>
<accession>A0ACD5T7A3</accession>
<dbReference type="EnsemblPlants" id="AVESA.00010b.r2.1AG0004340.1">
    <property type="protein sequence ID" value="AVESA.00010b.r2.1AG0004340.1.CDS"/>
    <property type="gene ID" value="AVESA.00010b.r2.1AG0004340"/>
</dbReference>
<evidence type="ECO:0000313" key="2">
    <source>
        <dbReference type="Proteomes" id="UP001732700"/>
    </source>
</evidence>
<proteinExistence type="predicted"/>
<sequence>MAATAPMSSPKQVGAAGSIARRWRELQGSESWEKLLYPLDADLRASLIAYGELAEAAYDGFNGDENTWNAGQCLYSRTGLLAASGVSHPEYYTVTKFLYANCGWGQPDGLKSAAARANNQAFFVVPVESLRKRPLWTQTNWIGYVAVATDEGKAALGRRDIVVAWRGTVEWAEWLDNILGTFMFAQFPKEILGPSADQDFAGAKVHLGFLSVYSDKGKSPDNNKVETASARDEVLAELEKQMKKYEGEETSITVTGHSLGATLATLNAVDIVANGYNVSPRSTTTLLGRRPSPVTAILFASPHVGNREFKDAFNSFPDLRSLHVRNDGDVVPLFPTHDLGYVHAVTKTLLINTNRSPYLRPRSLWTCIQDAVKSHNLECYLHGLAGDHGAGKKFKLVVDRDLALVNKSTNALKDKYPVPPNWWVTANCKYKGNGVIARFKLHNFKEE</sequence>